<dbReference type="GO" id="GO:0016791">
    <property type="term" value="F:phosphatase activity"/>
    <property type="evidence" value="ECO:0007669"/>
    <property type="project" value="TreeGrafter"/>
</dbReference>
<dbReference type="SUPFAM" id="SSF56300">
    <property type="entry name" value="Metallo-dependent phosphatases"/>
    <property type="match status" value="1"/>
</dbReference>
<evidence type="ECO:0000313" key="3">
    <source>
        <dbReference type="Proteomes" id="UP000238442"/>
    </source>
</evidence>
<dbReference type="Pfam" id="PF00149">
    <property type="entry name" value="Metallophos"/>
    <property type="match status" value="1"/>
</dbReference>
<protein>
    <submittedName>
        <fullName evidence="2">Serine/threonine protein phosphatase</fullName>
    </submittedName>
</protein>
<dbReference type="InterPro" id="IPR004843">
    <property type="entry name" value="Calcineurin-like_PHP"/>
</dbReference>
<evidence type="ECO:0000313" key="2">
    <source>
        <dbReference type="EMBL" id="AVI50513.1"/>
    </source>
</evidence>
<dbReference type="GO" id="GO:0110154">
    <property type="term" value="P:RNA decapping"/>
    <property type="evidence" value="ECO:0007669"/>
    <property type="project" value="TreeGrafter"/>
</dbReference>
<dbReference type="RefSeq" id="WP_105215408.1">
    <property type="nucleotide sequence ID" value="NZ_CP027062.1"/>
</dbReference>
<name>A0A2S0HWH0_9FLAO</name>
<dbReference type="AlphaFoldDB" id="A0A2S0HWH0"/>
<dbReference type="PRINTS" id="PR00114">
    <property type="entry name" value="STPHPHTASE"/>
</dbReference>
<organism evidence="2 3">
    <name type="scientific">Pukyongia salina</name>
    <dbReference type="NCBI Taxonomy" id="2094025"/>
    <lineage>
        <taxon>Bacteria</taxon>
        <taxon>Pseudomonadati</taxon>
        <taxon>Bacteroidota</taxon>
        <taxon>Flavobacteriia</taxon>
        <taxon>Flavobacteriales</taxon>
        <taxon>Flavobacteriaceae</taxon>
        <taxon>Pukyongia</taxon>
    </lineage>
</organism>
<dbReference type="EMBL" id="CP027062">
    <property type="protein sequence ID" value="AVI50513.1"/>
    <property type="molecule type" value="Genomic_DNA"/>
</dbReference>
<gene>
    <name evidence="2" type="ORF">C5O00_04760</name>
</gene>
<dbReference type="PANTHER" id="PTHR42850:SF4">
    <property type="entry name" value="ZINC-DEPENDENT ENDOPOLYPHOSPHATASE"/>
    <property type="match status" value="1"/>
</dbReference>
<keyword evidence="3" id="KW-1185">Reference proteome</keyword>
<feature type="domain" description="Calcineurin-like phosphoesterase" evidence="1">
    <location>
        <begin position="1"/>
        <end position="188"/>
    </location>
</feature>
<dbReference type="GO" id="GO:0005737">
    <property type="term" value="C:cytoplasm"/>
    <property type="evidence" value="ECO:0007669"/>
    <property type="project" value="TreeGrafter"/>
</dbReference>
<reference evidence="2 3" key="1">
    <citation type="submission" date="2018-02" db="EMBL/GenBank/DDBJ databases">
        <title>Genomic analysis of the strain RR4-38 isolated from a seawater recirculating aquaculture system.</title>
        <authorList>
            <person name="Kim Y.-S."/>
            <person name="Jang Y.H."/>
            <person name="Kim K.-H."/>
        </authorList>
    </citation>
    <scope>NUCLEOTIDE SEQUENCE [LARGE SCALE GENOMIC DNA]</scope>
    <source>
        <strain evidence="2 3">RR4-38</strain>
    </source>
</reference>
<dbReference type="Gene3D" id="3.60.21.10">
    <property type="match status" value="1"/>
</dbReference>
<accession>A0A2S0HWH0</accession>
<dbReference type="GO" id="GO:0008803">
    <property type="term" value="F:bis(5'-nucleosyl)-tetraphosphatase (symmetrical) activity"/>
    <property type="evidence" value="ECO:0007669"/>
    <property type="project" value="TreeGrafter"/>
</dbReference>
<dbReference type="PANTHER" id="PTHR42850">
    <property type="entry name" value="METALLOPHOSPHOESTERASE"/>
    <property type="match status" value="1"/>
</dbReference>
<evidence type="ECO:0000259" key="1">
    <source>
        <dbReference type="Pfam" id="PF00149"/>
    </source>
</evidence>
<dbReference type="InterPro" id="IPR029052">
    <property type="entry name" value="Metallo-depent_PP-like"/>
</dbReference>
<proteinExistence type="predicted"/>
<dbReference type="KEGG" id="aue:C5O00_04760"/>
<dbReference type="Proteomes" id="UP000238442">
    <property type="component" value="Chromosome"/>
</dbReference>
<dbReference type="InterPro" id="IPR006186">
    <property type="entry name" value="Ser/Thr-sp_prot-phosphatase"/>
</dbReference>
<dbReference type="InterPro" id="IPR050126">
    <property type="entry name" value="Ap4A_hydrolase"/>
</dbReference>
<sequence>MRTLVVGDIHGGLRGLIQVLEKVVPSADDRFIFIGDYVDGWSENAETVSFLLNFSNSHNCVFIRGNHDELVCDFLKNKDEKPMWLAHGGQATKDSYANYSQDEVDRHIVFFESLQNYYIDEKNRLFLHAGFTNMHGPQHEYYPNLVYWDRTLWEMVCSLDTDITPEDPLYPLRLKLFSQIYIGHTPVTRIGETVPVKKANVWNVDTGAAFKGPLSILDADSKELWQSDPVWTLYPEEQGRN</sequence>
<dbReference type="OrthoDB" id="9808081at2"/>